<evidence type="ECO:0000313" key="3">
    <source>
        <dbReference type="Proteomes" id="UP001285154"/>
    </source>
</evidence>
<dbReference type="InterPro" id="IPR037053">
    <property type="entry name" value="Phage_tail_collar_dom_sf"/>
</dbReference>
<dbReference type="Pfam" id="PF07484">
    <property type="entry name" value="Collar"/>
    <property type="match status" value="1"/>
</dbReference>
<evidence type="ECO:0000313" key="2">
    <source>
        <dbReference type="EMBL" id="MDX8534104.1"/>
    </source>
</evidence>
<accession>A0ABU5A8S3</accession>
<sequence length="177" mass="18799">MTTPFLGEIQILGFNFAPYGWASCNGALIPIQQNTALFALLGVNYGGNGQTNFQLPNFANRAGCNQGQGPGLTPRTIGETFGENSETLTTAEMPAHMHQFTIYNQPDSTKKSGSPSAGNSLTSPVDTTLFVANAQPNAQFPANMIGFTGGGQPHENRQPYLAINYCIAMQGTFPSFG</sequence>
<dbReference type="Proteomes" id="UP001285154">
    <property type="component" value="Unassembled WGS sequence"/>
</dbReference>
<organism evidence="2 3">
    <name type="scientific">Mesorhizobium vachelliae</name>
    <dbReference type="NCBI Taxonomy" id="3072309"/>
    <lineage>
        <taxon>Bacteria</taxon>
        <taxon>Pseudomonadati</taxon>
        <taxon>Pseudomonadota</taxon>
        <taxon>Alphaproteobacteria</taxon>
        <taxon>Hyphomicrobiales</taxon>
        <taxon>Phyllobacteriaceae</taxon>
        <taxon>Mesorhizobium</taxon>
    </lineage>
</organism>
<proteinExistence type="predicted"/>
<dbReference type="RefSeq" id="WP_320251435.1">
    <property type="nucleotide sequence ID" value="NZ_JAVIIQ010000011.1"/>
</dbReference>
<reference evidence="2 3" key="1">
    <citation type="submission" date="2023-08" db="EMBL/GenBank/DDBJ databases">
        <title>Implementing the SeqCode for naming new Mesorhizobium species isolated from Vachellia karroo root nodules.</title>
        <authorList>
            <person name="Van Lill M."/>
        </authorList>
    </citation>
    <scope>NUCLEOTIDE SEQUENCE [LARGE SCALE GENOMIC DNA]</scope>
    <source>
        <strain evidence="2 3">VK25D</strain>
    </source>
</reference>
<dbReference type="Gene3D" id="3.90.1340.10">
    <property type="entry name" value="Phage tail collar domain"/>
    <property type="match status" value="1"/>
</dbReference>
<gene>
    <name evidence="2" type="ORF">RFM42_24140</name>
</gene>
<protein>
    <submittedName>
        <fullName evidence="2">Tail fiber protein</fullName>
    </submittedName>
</protein>
<comment type="caution">
    <text evidence="2">The sequence shown here is derived from an EMBL/GenBank/DDBJ whole genome shotgun (WGS) entry which is preliminary data.</text>
</comment>
<dbReference type="EMBL" id="JAVIIQ010000011">
    <property type="protein sequence ID" value="MDX8534104.1"/>
    <property type="molecule type" value="Genomic_DNA"/>
</dbReference>
<keyword evidence="3" id="KW-1185">Reference proteome</keyword>
<dbReference type="InterPro" id="IPR011083">
    <property type="entry name" value="Phage_tail_collar_dom"/>
</dbReference>
<feature type="domain" description="Phage tail collar" evidence="1">
    <location>
        <begin position="7"/>
        <end position="61"/>
    </location>
</feature>
<dbReference type="SUPFAM" id="SSF88874">
    <property type="entry name" value="Receptor-binding domain of short tail fibre protein gp12"/>
    <property type="match status" value="1"/>
</dbReference>
<evidence type="ECO:0000259" key="1">
    <source>
        <dbReference type="Pfam" id="PF07484"/>
    </source>
</evidence>
<name>A0ABU5A8S3_9HYPH</name>